<organism evidence="1">
    <name type="scientific">marine sediment metagenome</name>
    <dbReference type="NCBI Taxonomy" id="412755"/>
    <lineage>
        <taxon>unclassified sequences</taxon>
        <taxon>metagenomes</taxon>
        <taxon>ecological metagenomes</taxon>
    </lineage>
</organism>
<dbReference type="EMBL" id="BARS01034879">
    <property type="protein sequence ID" value="GAG26836.1"/>
    <property type="molecule type" value="Genomic_DNA"/>
</dbReference>
<comment type="caution">
    <text evidence="1">The sequence shown here is derived from an EMBL/GenBank/DDBJ whole genome shotgun (WGS) entry which is preliminary data.</text>
</comment>
<reference evidence="1" key="1">
    <citation type="journal article" date="2014" name="Front. Microbiol.">
        <title>High frequency of phylogenetically diverse reductive dehalogenase-homologous genes in deep subseafloor sedimentary metagenomes.</title>
        <authorList>
            <person name="Kawai M."/>
            <person name="Futagami T."/>
            <person name="Toyoda A."/>
            <person name="Takaki Y."/>
            <person name="Nishi S."/>
            <person name="Hori S."/>
            <person name="Arai W."/>
            <person name="Tsubouchi T."/>
            <person name="Morono Y."/>
            <person name="Uchiyama I."/>
            <person name="Ito T."/>
            <person name="Fujiyama A."/>
            <person name="Inagaki F."/>
            <person name="Takami H."/>
        </authorList>
    </citation>
    <scope>NUCLEOTIDE SEQUENCE</scope>
    <source>
        <strain evidence="1">Expedition CK06-06</strain>
    </source>
</reference>
<evidence type="ECO:0000313" key="1">
    <source>
        <dbReference type="EMBL" id="GAG26836.1"/>
    </source>
</evidence>
<protein>
    <submittedName>
        <fullName evidence="1">Uncharacterized protein</fullName>
    </submittedName>
</protein>
<sequence length="97" mass="10819">MRPCLATWISDADASRHLEYFRVSQPTLDLAHIHTRADDYYVSLVGELFDNMRQENGDAGTWARLGNALWQFATGSTETTRSLEGIGVAIDEALLFA</sequence>
<name>X0XPE2_9ZZZZ</name>
<gene>
    <name evidence="1" type="ORF">S01H1_53830</name>
</gene>
<dbReference type="AlphaFoldDB" id="X0XPE2"/>
<accession>X0XPE2</accession>
<feature type="non-terminal residue" evidence="1">
    <location>
        <position position="97"/>
    </location>
</feature>
<proteinExistence type="predicted"/>